<dbReference type="STRING" id="27342.A0A0H2SKB6"/>
<evidence type="ECO:0000259" key="7">
    <source>
        <dbReference type="Pfam" id="PF01494"/>
    </source>
</evidence>
<organism evidence="8 9">
    <name type="scientific">Schizopora paradoxa</name>
    <dbReference type="NCBI Taxonomy" id="27342"/>
    <lineage>
        <taxon>Eukaryota</taxon>
        <taxon>Fungi</taxon>
        <taxon>Dikarya</taxon>
        <taxon>Basidiomycota</taxon>
        <taxon>Agaricomycotina</taxon>
        <taxon>Agaricomycetes</taxon>
        <taxon>Hymenochaetales</taxon>
        <taxon>Schizoporaceae</taxon>
        <taxon>Schizopora</taxon>
    </lineage>
</organism>
<protein>
    <recommendedName>
        <fullName evidence="7">FAD-binding domain-containing protein</fullName>
    </recommendedName>
</protein>
<keyword evidence="9" id="KW-1185">Reference proteome</keyword>
<evidence type="ECO:0000313" key="9">
    <source>
        <dbReference type="Proteomes" id="UP000053477"/>
    </source>
</evidence>
<dbReference type="Gene3D" id="3.30.70.2450">
    <property type="match status" value="1"/>
</dbReference>
<dbReference type="InParanoid" id="A0A0H2SKB6"/>
<dbReference type="EMBL" id="KQ085904">
    <property type="protein sequence ID" value="KLO17521.1"/>
    <property type="molecule type" value="Genomic_DNA"/>
</dbReference>
<dbReference type="PANTHER" id="PTHR43004">
    <property type="entry name" value="TRK SYSTEM POTASSIUM UPTAKE PROTEIN"/>
    <property type="match status" value="1"/>
</dbReference>
<dbReference type="Gene3D" id="3.40.30.120">
    <property type="match status" value="1"/>
</dbReference>
<evidence type="ECO:0000256" key="2">
    <source>
        <dbReference type="ARBA" id="ARBA00007801"/>
    </source>
</evidence>
<comment type="similarity">
    <text evidence="2">Belongs to the PheA/TfdB FAD monooxygenase family.</text>
</comment>
<dbReference type="SUPFAM" id="SSF51905">
    <property type="entry name" value="FAD/NAD(P)-binding domain"/>
    <property type="match status" value="1"/>
</dbReference>
<feature type="domain" description="FAD-binding" evidence="7">
    <location>
        <begin position="8"/>
        <end position="358"/>
    </location>
</feature>
<gene>
    <name evidence="8" type="ORF">SCHPADRAFT_994344</name>
</gene>
<evidence type="ECO:0000256" key="3">
    <source>
        <dbReference type="ARBA" id="ARBA00022630"/>
    </source>
</evidence>
<feature type="region of interest" description="Disordered" evidence="6">
    <location>
        <begin position="371"/>
        <end position="394"/>
    </location>
</feature>
<name>A0A0H2SKB6_9AGAM</name>
<dbReference type="Proteomes" id="UP000053477">
    <property type="component" value="Unassembled WGS sequence"/>
</dbReference>
<dbReference type="PANTHER" id="PTHR43004:SF19">
    <property type="entry name" value="BINDING MONOOXYGENASE, PUTATIVE (JCVI)-RELATED"/>
    <property type="match status" value="1"/>
</dbReference>
<dbReference type="SUPFAM" id="SSF52833">
    <property type="entry name" value="Thioredoxin-like"/>
    <property type="match status" value="1"/>
</dbReference>
<evidence type="ECO:0000256" key="1">
    <source>
        <dbReference type="ARBA" id="ARBA00001974"/>
    </source>
</evidence>
<keyword evidence="3" id="KW-0285">Flavoprotein</keyword>
<sequence length="575" mass="63592">MTSESSKAKILIVGSGPVGSILALSLLENNIPVRIIEKDVEHHCGTRGPGVSPRTLEVEHFLGVRKDVEKYAISDSHDVQYDPKDPYRVARSSLKVQSIPPTPAYPTGTVLTVPQYLHERAIREHIHKMGGKIDLGVALESLQEEAEGVTVELSETKDGKRTVVKERYDWVVGTDGGHSIVRKSAGIVFLGETREDERMYIVDCKVEGLEEKNIHTWNTENRELAMFRYTGQPKSFQVMFVGSEEHMDLMRTKDRANIQKAINDAIKRTDIVITEITWQGEWRPNIRLADRFQSGRVFIAGDAAHTHPPTGGQGMNSGVMDAFNLGWKLALAAKGHASSKLLESYELERLPVISEMLKISTGLHDSVRDSIKASKVSAAPSGEQQQGGTKRDADPFLRGRKLFQLDVNYRWSPIVFDERFGEAEAVKQPNAYGTEGHEARAGDRAPDAPNLRVIKRPANEGKADLGEETRLFDVFTPDRHTVLVFHGDATPILDALAKYPPELVRSVLVLPSNSSESESVSVDFVLKDMEGHAHNGYGVKEDLFQVVIVRPDGVIGAFVAGVDGVSKYFSLILSE</sequence>
<keyword evidence="4" id="KW-0274">FAD</keyword>
<dbReference type="GO" id="GO:0071949">
    <property type="term" value="F:FAD binding"/>
    <property type="evidence" value="ECO:0007669"/>
    <property type="project" value="InterPro"/>
</dbReference>
<evidence type="ECO:0000313" key="8">
    <source>
        <dbReference type="EMBL" id="KLO17521.1"/>
    </source>
</evidence>
<dbReference type="InterPro" id="IPR036249">
    <property type="entry name" value="Thioredoxin-like_sf"/>
</dbReference>
<evidence type="ECO:0000256" key="6">
    <source>
        <dbReference type="SAM" id="MobiDB-lite"/>
    </source>
</evidence>
<dbReference type="InterPro" id="IPR050641">
    <property type="entry name" value="RIFMO-like"/>
</dbReference>
<evidence type="ECO:0000256" key="4">
    <source>
        <dbReference type="ARBA" id="ARBA00022827"/>
    </source>
</evidence>
<dbReference type="OrthoDB" id="2690153at2759"/>
<accession>A0A0H2SKB6</accession>
<dbReference type="InterPro" id="IPR002938">
    <property type="entry name" value="FAD-bd"/>
</dbReference>
<keyword evidence="5" id="KW-0560">Oxidoreductase</keyword>
<proteinExistence type="inferred from homology"/>
<dbReference type="Gene3D" id="3.50.50.60">
    <property type="entry name" value="FAD/NAD(P)-binding domain"/>
    <property type="match status" value="1"/>
</dbReference>
<evidence type="ECO:0000256" key="5">
    <source>
        <dbReference type="ARBA" id="ARBA00023002"/>
    </source>
</evidence>
<reference evidence="8 9" key="1">
    <citation type="submission" date="2015-04" db="EMBL/GenBank/DDBJ databases">
        <title>Complete genome sequence of Schizopora paradoxa KUC8140, a cosmopolitan wood degrader in East Asia.</title>
        <authorList>
            <consortium name="DOE Joint Genome Institute"/>
            <person name="Min B."/>
            <person name="Park H."/>
            <person name="Jang Y."/>
            <person name="Kim J.-J."/>
            <person name="Kim K.H."/>
            <person name="Pangilinan J."/>
            <person name="Lipzen A."/>
            <person name="Riley R."/>
            <person name="Grigoriev I.V."/>
            <person name="Spatafora J.W."/>
            <person name="Choi I.-G."/>
        </authorList>
    </citation>
    <scope>NUCLEOTIDE SEQUENCE [LARGE SCALE GENOMIC DNA]</scope>
    <source>
        <strain evidence="8 9">KUC8140</strain>
    </source>
</reference>
<comment type="cofactor">
    <cofactor evidence="1">
        <name>FAD</name>
        <dbReference type="ChEBI" id="CHEBI:57692"/>
    </cofactor>
</comment>
<dbReference type="PRINTS" id="PR00420">
    <property type="entry name" value="RNGMNOXGNASE"/>
</dbReference>
<dbReference type="AlphaFoldDB" id="A0A0H2SKB6"/>
<dbReference type="InterPro" id="IPR036188">
    <property type="entry name" value="FAD/NAD-bd_sf"/>
</dbReference>
<dbReference type="GO" id="GO:0016709">
    <property type="term" value="F:oxidoreductase activity, acting on paired donors, with incorporation or reduction of molecular oxygen, NAD(P)H as one donor, and incorporation of one atom of oxygen"/>
    <property type="evidence" value="ECO:0007669"/>
    <property type="project" value="UniProtKB-ARBA"/>
</dbReference>
<dbReference type="Pfam" id="PF01494">
    <property type="entry name" value="FAD_binding_3"/>
    <property type="match status" value="1"/>
</dbReference>